<dbReference type="EMBL" id="JYDH01000132">
    <property type="protein sequence ID" value="KRY30753.1"/>
    <property type="molecule type" value="Genomic_DNA"/>
</dbReference>
<evidence type="ECO:0000313" key="2">
    <source>
        <dbReference type="Proteomes" id="UP000054776"/>
    </source>
</evidence>
<protein>
    <submittedName>
        <fullName evidence="1">Uncharacterized protein</fullName>
    </submittedName>
</protein>
<proteinExistence type="predicted"/>
<sequence>MIINNLSAVMGVDVTFRNNVVLMANVKHLSIFINTLKKIPKIPALQVSFENLRIPLYKL</sequence>
<gene>
    <name evidence="1" type="ORF">T01_10316</name>
</gene>
<dbReference type="InParanoid" id="A0A0V1B1C0"/>
<keyword evidence="2" id="KW-1185">Reference proteome</keyword>
<dbReference type="Proteomes" id="UP000054776">
    <property type="component" value="Unassembled WGS sequence"/>
</dbReference>
<accession>A0A0V1B1C0</accession>
<organism evidence="1 2">
    <name type="scientific">Trichinella spiralis</name>
    <name type="common">Trichina worm</name>
    <dbReference type="NCBI Taxonomy" id="6334"/>
    <lineage>
        <taxon>Eukaryota</taxon>
        <taxon>Metazoa</taxon>
        <taxon>Ecdysozoa</taxon>
        <taxon>Nematoda</taxon>
        <taxon>Enoplea</taxon>
        <taxon>Dorylaimia</taxon>
        <taxon>Trichinellida</taxon>
        <taxon>Trichinellidae</taxon>
        <taxon>Trichinella</taxon>
    </lineage>
</organism>
<name>A0A0V1B1C0_TRISP</name>
<evidence type="ECO:0000313" key="1">
    <source>
        <dbReference type="EMBL" id="KRY30753.1"/>
    </source>
</evidence>
<reference evidence="1 2" key="1">
    <citation type="submission" date="2015-01" db="EMBL/GenBank/DDBJ databases">
        <title>Evolution of Trichinella species and genotypes.</title>
        <authorList>
            <person name="Korhonen P.K."/>
            <person name="Edoardo P."/>
            <person name="Giuseppe L.R."/>
            <person name="Gasser R.B."/>
        </authorList>
    </citation>
    <scope>NUCLEOTIDE SEQUENCE [LARGE SCALE GENOMIC DNA]</scope>
    <source>
        <strain evidence="1">ISS3</strain>
    </source>
</reference>
<dbReference type="AlphaFoldDB" id="A0A0V1B1C0"/>
<comment type="caution">
    <text evidence="1">The sequence shown here is derived from an EMBL/GenBank/DDBJ whole genome shotgun (WGS) entry which is preliminary data.</text>
</comment>